<comment type="caution">
    <text evidence="1">The sequence shown here is derived from an EMBL/GenBank/DDBJ whole genome shotgun (WGS) entry which is preliminary data.</text>
</comment>
<evidence type="ECO:0000313" key="1">
    <source>
        <dbReference type="EMBL" id="CAH1451340.1"/>
    </source>
</evidence>
<accession>A0AAU9PLS8</accession>
<dbReference type="EMBL" id="CAKMRJ010005745">
    <property type="protein sequence ID" value="CAH1451340.1"/>
    <property type="molecule type" value="Genomic_DNA"/>
</dbReference>
<dbReference type="Proteomes" id="UP001157418">
    <property type="component" value="Unassembled WGS sequence"/>
</dbReference>
<reference evidence="1 2" key="1">
    <citation type="submission" date="2022-01" db="EMBL/GenBank/DDBJ databases">
        <authorList>
            <person name="Xiong W."/>
            <person name="Schranz E."/>
        </authorList>
    </citation>
    <scope>NUCLEOTIDE SEQUENCE [LARGE SCALE GENOMIC DNA]</scope>
</reference>
<protein>
    <submittedName>
        <fullName evidence="1">Uncharacterized protein</fullName>
    </submittedName>
</protein>
<gene>
    <name evidence="1" type="ORF">LVIROSA_LOCUS36703</name>
</gene>
<evidence type="ECO:0000313" key="2">
    <source>
        <dbReference type="Proteomes" id="UP001157418"/>
    </source>
</evidence>
<name>A0AAU9PLS8_9ASTR</name>
<organism evidence="1 2">
    <name type="scientific">Lactuca virosa</name>
    <dbReference type="NCBI Taxonomy" id="75947"/>
    <lineage>
        <taxon>Eukaryota</taxon>
        <taxon>Viridiplantae</taxon>
        <taxon>Streptophyta</taxon>
        <taxon>Embryophyta</taxon>
        <taxon>Tracheophyta</taxon>
        <taxon>Spermatophyta</taxon>
        <taxon>Magnoliopsida</taxon>
        <taxon>eudicotyledons</taxon>
        <taxon>Gunneridae</taxon>
        <taxon>Pentapetalae</taxon>
        <taxon>asterids</taxon>
        <taxon>campanulids</taxon>
        <taxon>Asterales</taxon>
        <taxon>Asteraceae</taxon>
        <taxon>Cichorioideae</taxon>
        <taxon>Cichorieae</taxon>
        <taxon>Lactucinae</taxon>
        <taxon>Lactuca</taxon>
    </lineage>
</organism>
<keyword evidence="2" id="KW-1185">Reference proteome</keyword>
<sequence>MSSHLRWGWSAVQEKQGRKSPSVLLGLPIDYMRWQPGSYRRSQERLVVFQPSKREIRNQMEVAPTGVGGRWWWSSDVRLVAAMVVDIEAATDGGLTGGVGIDRQ</sequence>
<dbReference type="AlphaFoldDB" id="A0AAU9PLS8"/>
<proteinExistence type="predicted"/>